<feature type="transmembrane region" description="Helical" evidence="1">
    <location>
        <begin position="196"/>
        <end position="215"/>
    </location>
</feature>
<proteinExistence type="predicted"/>
<accession>A0ABD1FGA8</accession>
<keyword evidence="1" id="KW-0472">Membrane</keyword>
<dbReference type="Proteomes" id="UP001566132">
    <property type="component" value="Unassembled WGS sequence"/>
</dbReference>
<feature type="transmembrane region" description="Helical" evidence="1">
    <location>
        <begin position="221"/>
        <end position="239"/>
    </location>
</feature>
<evidence type="ECO:0000256" key="1">
    <source>
        <dbReference type="SAM" id="Phobius"/>
    </source>
</evidence>
<comment type="caution">
    <text evidence="2">The sequence shown here is derived from an EMBL/GenBank/DDBJ whole genome shotgun (WGS) entry which is preliminary data.</text>
</comment>
<feature type="transmembrane region" description="Helical" evidence="1">
    <location>
        <begin position="150"/>
        <end position="175"/>
    </location>
</feature>
<protein>
    <submittedName>
        <fullName evidence="2">Uncharacterized protein</fullName>
    </submittedName>
</protein>
<dbReference type="AlphaFoldDB" id="A0ABD1FGA8"/>
<name>A0ABD1FGA8_HYPHA</name>
<keyword evidence="3" id="KW-1185">Reference proteome</keyword>
<organism evidence="2 3">
    <name type="scientific">Hypothenemus hampei</name>
    <name type="common">Coffee berry borer</name>
    <dbReference type="NCBI Taxonomy" id="57062"/>
    <lineage>
        <taxon>Eukaryota</taxon>
        <taxon>Metazoa</taxon>
        <taxon>Ecdysozoa</taxon>
        <taxon>Arthropoda</taxon>
        <taxon>Hexapoda</taxon>
        <taxon>Insecta</taxon>
        <taxon>Pterygota</taxon>
        <taxon>Neoptera</taxon>
        <taxon>Endopterygota</taxon>
        <taxon>Coleoptera</taxon>
        <taxon>Polyphaga</taxon>
        <taxon>Cucujiformia</taxon>
        <taxon>Curculionidae</taxon>
        <taxon>Scolytinae</taxon>
        <taxon>Hypothenemus</taxon>
    </lineage>
</organism>
<feature type="transmembrane region" description="Helical" evidence="1">
    <location>
        <begin position="12"/>
        <end position="34"/>
    </location>
</feature>
<reference evidence="2 3" key="1">
    <citation type="submission" date="2024-05" db="EMBL/GenBank/DDBJ databases">
        <title>Genetic variation in Jamaican populations of the coffee berry borer (Hypothenemus hampei).</title>
        <authorList>
            <person name="Errbii M."/>
            <person name="Myrie A."/>
        </authorList>
    </citation>
    <scope>NUCLEOTIDE SEQUENCE [LARGE SCALE GENOMIC DNA]</scope>
    <source>
        <strain evidence="2">JA-Hopewell-2020-01-JO</strain>
        <tissue evidence="2">Whole body</tissue>
    </source>
</reference>
<sequence>MNLRPKIQVNVFLIAIWTMFQTVFHLIGTIYLYLLTTCRVKTTYYDIIFLYFTYFYKSSCGLIDISENAWCFPKNSPWNDSYTDIYNFLNLTMNRAQWPNKSRHAVRSELHLILFLVVDGAWFVGALLLAGGSWWRPKNFTQLVFMHGPWLVFSALVISLDVFVSVTYGIDLISIKSYSTWMQFVGVSNYEEFTFFDLKSTSSFLPAFPTVLIILLTSRFFVIWLVNIVCFFTILFMTVPSSVERRSHTALRSVQGGGRLSREFSTSETRIRNWQLFYGAVEASSTMTSLENTPSDCNDNLTPIKSKITKDVSCT</sequence>
<feature type="transmembrane region" description="Helical" evidence="1">
    <location>
        <begin position="110"/>
        <end position="130"/>
    </location>
</feature>
<keyword evidence="1" id="KW-1133">Transmembrane helix</keyword>
<dbReference type="EMBL" id="JBDJPC010000001">
    <property type="protein sequence ID" value="KAL1518293.1"/>
    <property type="molecule type" value="Genomic_DNA"/>
</dbReference>
<evidence type="ECO:0000313" key="3">
    <source>
        <dbReference type="Proteomes" id="UP001566132"/>
    </source>
</evidence>
<keyword evidence="1" id="KW-0812">Transmembrane</keyword>
<evidence type="ECO:0000313" key="2">
    <source>
        <dbReference type="EMBL" id="KAL1518293.1"/>
    </source>
</evidence>
<gene>
    <name evidence="2" type="ORF">ABEB36_001935</name>
</gene>